<keyword evidence="4 5" id="KW-0408">Iron</keyword>
<dbReference type="Proteomes" id="UP000800200">
    <property type="component" value="Unassembled WGS sequence"/>
</dbReference>
<dbReference type="CDD" id="cd11040">
    <property type="entry name" value="CYP7_CYP8-like"/>
    <property type="match status" value="1"/>
</dbReference>
<reference evidence="6" key="1">
    <citation type="journal article" date="2020" name="Stud. Mycol.">
        <title>101 Dothideomycetes genomes: a test case for predicting lifestyles and emergence of pathogens.</title>
        <authorList>
            <person name="Haridas S."/>
            <person name="Albert R."/>
            <person name="Binder M."/>
            <person name="Bloem J."/>
            <person name="Labutti K."/>
            <person name="Salamov A."/>
            <person name="Andreopoulos B."/>
            <person name="Baker S."/>
            <person name="Barry K."/>
            <person name="Bills G."/>
            <person name="Bluhm B."/>
            <person name="Cannon C."/>
            <person name="Castanera R."/>
            <person name="Culley D."/>
            <person name="Daum C."/>
            <person name="Ezra D."/>
            <person name="Gonzalez J."/>
            <person name="Henrissat B."/>
            <person name="Kuo A."/>
            <person name="Liang C."/>
            <person name="Lipzen A."/>
            <person name="Lutzoni F."/>
            <person name="Magnuson J."/>
            <person name="Mondo S."/>
            <person name="Nolan M."/>
            <person name="Ohm R."/>
            <person name="Pangilinan J."/>
            <person name="Park H.-J."/>
            <person name="Ramirez L."/>
            <person name="Alfaro M."/>
            <person name="Sun H."/>
            <person name="Tritt A."/>
            <person name="Yoshinaga Y."/>
            <person name="Zwiers L.-H."/>
            <person name="Turgeon B."/>
            <person name="Goodwin S."/>
            <person name="Spatafora J."/>
            <person name="Crous P."/>
            <person name="Grigoriev I."/>
        </authorList>
    </citation>
    <scope>NUCLEOTIDE SEQUENCE</scope>
    <source>
        <strain evidence="6">CBS 207.26</strain>
    </source>
</reference>
<dbReference type="GO" id="GO:0004497">
    <property type="term" value="F:monooxygenase activity"/>
    <property type="evidence" value="ECO:0007669"/>
    <property type="project" value="InterPro"/>
</dbReference>
<comment type="similarity">
    <text evidence="2">Belongs to the cytochrome P450 family.</text>
</comment>
<evidence type="ECO:0000256" key="3">
    <source>
        <dbReference type="ARBA" id="ARBA00022723"/>
    </source>
</evidence>
<evidence type="ECO:0000256" key="4">
    <source>
        <dbReference type="ARBA" id="ARBA00023004"/>
    </source>
</evidence>
<dbReference type="Pfam" id="PF00067">
    <property type="entry name" value="p450"/>
    <property type="match status" value="1"/>
</dbReference>
<dbReference type="GO" id="GO:0005506">
    <property type="term" value="F:iron ion binding"/>
    <property type="evidence" value="ECO:0007669"/>
    <property type="project" value="InterPro"/>
</dbReference>
<dbReference type="Gene3D" id="1.10.630.10">
    <property type="entry name" value="Cytochrome P450"/>
    <property type="match status" value="1"/>
</dbReference>
<protein>
    <submittedName>
        <fullName evidence="6">Cytochrome P450</fullName>
    </submittedName>
</protein>
<dbReference type="InterPro" id="IPR001128">
    <property type="entry name" value="Cyt_P450"/>
</dbReference>
<evidence type="ECO:0000313" key="7">
    <source>
        <dbReference type="Proteomes" id="UP000800200"/>
    </source>
</evidence>
<proteinExistence type="inferred from homology"/>
<dbReference type="OrthoDB" id="1470350at2759"/>
<keyword evidence="3 5" id="KW-0479">Metal-binding</keyword>
<evidence type="ECO:0000256" key="2">
    <source>
        <dbReference type="ARBA" id="ARBA00010617"/>
    </source>
</evidence>
<dbReference type="AlphaFoldDB" id="A0A6A6E5I9"/>
<dbReference type="PANTHER" id="PTHR47582">
    <property type="entry name" value="P450, PUTATIVE (EUROFUNG)-RELATED"/>
    <property type="match status" value="1"/>
</dbReference>
<dbReference type="SUPFAM" id="SSF48264">
    <property type="entry name" value="Cytochrome P450"/>
    <property type="match status" value="1"/>
</dbReference>
<gene>
    <name evidence="6" type="ORF">K469DRAFT_575309</name>
</gene>
<evidence type="ECO:0000313" key="6">
    <source>
        <dbReference type="EMBL" id="KAF2185778.1"/>
    </source>
</evidence>
<dbReference type="InterPro" id="IPR036396">
    <property type="entry name" value="Cyt_P450_sf"/>
</dbReference>
<sequence length="470" mass="52445">MSDATRLNPNARDKYRLPIYTLRLPGIRMYVINSASLLTTVQRQSKTVSFEPIKVKAAVTLSGSSKTANDIVQSYEYGGEGSGGYATALHRTLQAQLSPASDALHEMNRAAVDNIAAFVDKAQSRRGQTFALFEWIKHEVAITTTNSVYGPENPFKDPRVEESYWQFEPGIMYMLLGLPMLAKDSIKGRETIVEAFQRYYNKEGHTKGAGITRARYEFNAKNQIPPADIARFELGGNFAILTNIVPTAFWIVYHLYSDPELLEICRNEVSSVTTDSINASGRRVRTVDISTLQASCPTLMSTFQEVLRFRTVGTSVRLVMKDHVLEGSYLLKKNSLVMIPGPVQHSDKTIWGLNAGEFDYKRFLKPSRRAQTVAFRAFGGGASLCPGRHFAANVVLTFAAMLIMRYDIVPLGGTWKQATTKNAGGWEVTTKPDDDIDVQMDFRKDEDPDQIWAYSFSADCKAIHLTVEDS</sequence>
<keyword evidence="7" id="KW-1185">Reference proteome</keyword>
<name>A0A6A6E5I9_9PEZI</name>
<accession>A0A6A6E5I9</accession>
<feature type="binding site" description="axial binding residue" evidence="5">
    <location>
        <position position="385"/>
    </location>
    <ligand>
        <name>heme</name>
        <dbReference type="ChEBI" id="CHEBI:30413"/>
    </ligand>
    <ligandPart>
        <name>Fe</name>
        <dbReference type="ChEBI" id="CHEBI:18248"/>
    </ligandPart>
</feature>
<dbReference type="GO" id="GO:0020037">
    <property type="term" value="F:heme binding"/>
    <property type="evidence" value="ECO:0007669"/>
    <property type="project" value="InterPro"/>
</dbReference>
<dbReference type="PRINTS" id="PR00465">
    <property type="entry name" value="EP450IV"/>
</dbReference>
<comment type="cofactor">
    <cofactor evidence="1 5">
        <name>heme</name>
        <dbReference type="ChEBI" id="CHEBI:30413"/>
    </cofactor>
</comment>
<evidence type="ECO:0000256" key="1">
    <source>
        <dbReference type="ARBA" id="ARBA00001971"/>
    </source>
</evidence>
<dbReference type="InterPro" id="IPR053007">
    <property type="entry name" value="CYP450_monoxygenase_sec-met"/>
</dbReference>
<dbReference type="PANTHER" id="PTHR47582:SF1">
    <property type="entry name" value="P450, PUTATIVE (EUROFUNG)-RELATED"/>
    <property type="match status" value="1"/>
</dbReference>
<dbReference type="GO" id="GO:0016705">
    <property type="term" value="F:oxidoreductase activity, acting on paired donors, with incorporation or reduction of molecular oxygen"/>
    <property type="evidence" value="ECO:0007669"/>
    <property type="project" value="InterPro"/>
</dbReference>
<organism evidence="6 7">
    <name type="scientific">Zopfia rhizophila CBS 207.26</name>
    <dbReference type="NCBI Taxonomy" id="1314779"/>
    <lineage>
        <taxon>Eukaryota</taxon>
        <taxon>Fungi</taxon>
        <taxon>Dikarya</taxon>
        <taxon>Ascomycota</taxon>
        <taxon>Pezizomycotina</taxon>
        <taxon>Dothideomycetes</taxon>
        <taxon>Dothideomycetes incertae sedis</taxon>
        <taxon>Zopfiaceae</taxon>
        <taxon>Zopfia</taxon>
    </lineage>
</organism>
<dbReference type="EMBL" id="ML994632">
    <property type="protein sequence ID" value="KAF2185778.1"/>
    <property type="molecule type" value="Genomic_DNA"/>
</dbReference>
<evidence type="ECO:0000256" key="5">
    <source>
        <dbReference type="PIRSR" id="PIRSR602403-1"/>
    </source>
</evidence>
<keyword evidence="5" id="KW-0349">Heme</keyword>
<dbReference type="InterPro" id="IPR002403">
    <property type="entry name" value="Cyt_P450_E_grp-IV"/>
</dbReference>